<dbReference type="Pfam" id="PF00251">
    <property type="entry name" value="Glyco_hydro_32N"/>
    <property type="match status" value="1"/>
</dbReference>
<dbReference type="SUPFAM" id="SSF75005">
    <property type="entry name" value="Arabinanase/levansucrase/invertase"/>
    <property type="match status" value="1"/>
</dbReference>
<dbReference type="EMBL" id="CP006365">
    <property type="protein sequence ID" value="AGU14892.1"/>
    <property type="molecule type" value="Genomic_DNA"/>
</dbReference>
<dbReference type="AlphaFoldDB" id="U3GZ09"/>
<proteinExistence type="inferred from homology"/>
<evidence type="ECO:0000256" key="5">
    <source>
        <dbReference type="RuleBase" id="RU362110"/>
    </source>
</evidence>
<dbReference type="eggNOG" id="COG1621">
    <property type="taxonomic scope" value="Bacteria"/>
</dbReference>
<dbReference type="HOGENOM" id="CLU_562269_0_0_11"/>
<evidence type="ECO:0000313" key="9">
    <source>
        <dbReference type="Proteomes" id="UP000016943"/>
    </source>
</evidence>
<dbReference type="OrthoDB" id="9776657at2"/>
<dbReference type="GO" id="GO:0004564">
    <property type="term" value="F:beta-fructofuranosidase activity"/>
    <property type="evidence" value="ECO:0007669"/>
    <property type="project" value="UniProtKB-EC"/>
</dbReference>
<dbReference type="STRING" id="1348662.CARG_03715"/>
<accession>U3GZ09</accession>
<keyword evidence="3 5" id="KW-0378">Hydrolase</keyword>
<dbReference type="Proteomes" id="UP000016943">
    <property type="component" value="Chromosome"/>
</dbReference>
<evidence type="ECO:0000256" key="4">
    <source>
        <dbReference type="ARBA" id="ARBA00023295"/>
    </source>
</evidence>
<dbReference type="KEGG" id="caz:CARG_03715"/>
<dbReference type="Pfam" id="PF08244">
    <property type="entry name" value="Glyco_hydro_32C"/>
    <property type="match status" value="1"/>
</dbReference>
<evidence type="ECO:0000256" key="1">
    <source>
        <dbReference type="ARBA" id="ARBA00009902"/>
    </source>
</evidence>
<gene>
    <name evidence="8" type="ORF">CARG_03715</name>
</gene>
<dbReference type="InterPro" id="IPR013148">
    <property type="entry name" value="Glyco_hydro_32_N"/>
</dbReference>
<dbReference type="SMART" id="SM00640">
    <property type="entry name" value="Glyco_32"/>
    <property type="match status" value="1"/>
</dbReference>
<dbReference type="InterPro" id="IPR013189">
    <property type="entry name" value="Glyco_hydro_32_C"/>
</dbReference>
<dbReference type="PANTHER" id="PTHR43101:SF1">
    <property type="entry name" value="BETA-FRUCTOSIDASE"/>
    <property type="match status" value="1"/>
</dbReference>
<evidence type="ECO:0000259" key="7">
    <source>
        <dbReference type="Pfam" id="PF08244"/>
    </source>
</evidence>
<reference evidence="8 9" key="1">
    <citation type="journal article" date="2013" name="Genome Announc.">
        <title>Whole-Genome Sequence of the Clinical Strain Corynebacterium argentoratense DSM 44202, Isolated from a Human Throat Specimen.</title>
        <authorList>
            <person name="Bomholt C."/>
            <person name="Glaub A."/>
            <person name="Gravermann K."/>
            <person name="Albersmeier A."/>
            <person name="Brinkrolf K."/>
            <person name="Ruckert C."/>
            <person name="Tauch A."/>
        </authorList>
    </citation>
    <scope>NUCLEOTIDE SEQUENCE [LARGE SCALE GENOMIC DNA]</scope>
    <source>
        <strain evidence="8">DSM 44202</strain>
    </source>
</reference>
<dbReference type="InterPro" id="IPR013320">
    <property type="entry name" value="ConA-like_dom_sf"/>
</dbReference>
<feature type="domain" description="Glycosyl hydrolase family 32 C-terminal" evidence="7">
    <location>
        <begin position="376"/>
        <end position="448"/>
    </location>
</feature>
<evidence type="ECO:0000259" key="6">
    <source>
        <dbReference type="Pfam" id="PF00251"/>
    </source>
</evidence>
<dbReference type="GeneID" id="78249552"/>
<organism evidence="8 9">
    <name type="scientific">Corynebacterium argentoratense DSM 44202</name>
    <dbReference type="NCBI Taxonomy" id="1348662"/>
    <lineage>
        <taxon>Bacteria</taxon>
        <taxon>Bacillati</taxon>
        <taxon>Actinomycetota</taxon>
        <taxon>Actinomycetes</taxon>
        <taxon>Mycobacteriales</taxon>
        <taxon>Corynebacteriaceae</taxon>
        <taxon>Corynebacterium</taxon>
    </lineage>
</organism>
<keyword evidence="4 5" id="KW-0326">Glycosidase</keyword>
<keyword evidence="9" id="KW-1185">Reference proteome</keyword>
<dbReference type="InterPro" id="IPR023296">
    <property type="entry name" value="Glyco_hydro_beta-prop_sf"/>
</dbReference>
<dbReference type="InterPro" id="IPR051214">
    <property type="entry name" value="GH32_Enzymes"/>
</dbReference>
<dbReference type="Gene3D" id="2.115.10.20">
    <property type="entry name" value="Glycosyl hydrolase domain, family 43"/>
    <property type="match status" value="1"/>
</dbReference>
<name>U3GZ09_9CORY</name>
<dbReference type="PATRIC" id="fig|1348662.3.peg.729"/>
<comment type="similarity">
    <text evidence="1 5">Belongs to the glycosyl hydrolase 32 family.</text>
</comment>
<dbReference type="EC" id="3.2.1.26" evidence="2"/>
<evidence type="ECO:0000256" key="3">
    <source>
        <dbReference type="ARBA" id="ARBA00022801"/>
    </source>
</evidence>
<feature type="domain" description="Glycosyl hydrolase family 32 N-terminal" evidence="6">
    <location>
        <begin position="11"/>
        <end position="326"/>
    </location>
</feature>
<dbReference type="Gene3D" id="2.60.120.560">
    <property type="entry name" value="Exo-inulinase, domain 1"/>
    <property type="match status" value="1"/>
</dbReference>
<evidence type="ECO:0000256" key="2">
    <source>
        <dbReference type="ARBA" id="ARBA00012758"/>
    </source>
</evidence>
<protein>
    <recommendedName>
        <fullName evidence="2">beta-fructofuranosidase</fullName>
        <ecNumber evidence="2">3.2.1.26</ecNumber>
    </recommendedName>
</protein>
<dbReference type="RefSeq" id="WP_020976044.1">
    <property type="nucleotide sequence ID" value="NC_022198.1"/>
</dbReference>
<dbReference type="GO" id="GO:0005975">
    <property type="term" value="P:carbohydrate metabolic process"/>
    <property type="evidence" value="ECO:0007669"/>
    <property type="project" value="InterPro"/>
</dbReference>
<evidence type="ECO:0000313" key="8">
    <source>
        <dbReference type="EMBL" id="AGU14892.1"/>
    </source>
</evidence>
<sequence>MSYAPLRPELHVTPEIGVLNAPAGVLTDGHVWHMFHQFQPQLGGPSRWAHQVSSGSPYAWDICDDVLAPSGSQSRLRAGSVVAVGDKVLLFYTAVEPNGDGENCFIDLAEISDLEETTVDVSDEASQVDQHVSFVSRLFEDQPEMAFRSPCVVEDPHGGWNMLAVSGPVDHPQLMIACSDNAYDWQLSGPLRFEGDTGTDADLVAPRIIRLKDEVVGGIWEVLVATIEHNGVDVSGYMVGKLDGTVFKVSKPFRRIDYGHDFTRPRNTNTIGSQLFETAVLFGSMNGVGRYDNPTTQLSMQSEGWANCLSLPRRTTLQDGTLYQTPMPGLAQAIEQSYRAHGWMGLIDLDATAEHTEVFRSPAASVTVDLVDAAGATAARISHTATEVMVDRSMNPKHEGDDPAVAPLDGSSPDSLTIIVDGSTVEVFADGGVATLASRVYFNGGFQSFAVKTFGSAAVERCYEVSPTQDT</sequence>
<dbReference type="SUPFAM" id="SSF49899">
    <property type="entry name" value="Concanavalin A-like lectins/glucanases"/>
    <property type="match status" value="1"/>
</dbReference>
<dbReference type="InterPro" id="IPR001362">
    <property type="entry name" value="Glyco_hydro_32"/>
</dbReference>
<dbReference type="PANTHER" id="PTHR43101">
    <property type="entry name" value="BETA-FRUCTOSIDASE"/>
    <property type="match status" value="1"/>
</dbReference>